<proteinExistence type="predicted"/>
<name>A0A3N6ZDV6_9ACTN</name>
<gene>
    <name evidence="1" type="ORF">EHW97_07075</name>
</gene>
<dbReference type="Pfam" id="PF10604">
    <property type="entry name" value="Polyketide_cyc2"/>
    <property type="match status" value="1"/>
</dbReference>
<comment type="caution">
    <text evidence="1">The sequence shown here is derived from an EMBL/GenBank/DDBJ whole genome shotgun (WGS) entry which is preliminary data.</text>
</comment>
<accession>A0A3N6ZDV6</accession>
<evidence type="ECO:0000313" key="1">
    <source>
        <dbReference type="EMBL" id="RQN08361.1"/>
    </source>
</evidence>
<dbReference type="OrthoDB" id="4618973at2"/>
<dbReference type="SUPFAM" id="SSF55961">
    <property type="entry name" value="Bet v1-like"/>
    <property type="match status" value="1"/>
</dbReference>
<dbReference type="RefSeq" id="WP_124236462.1">
    <property type="nucleotide sequence ID" value="NZ_JBHUFI010000005.1"/>
</dbReference>
<dbReference type="InterPro" id="IPR019587">
    <property type="entry name" value="Polyketide_cyclase/dehydratase"/>
</dbReference>
<keyword evidence="2" id="KW-1185">Reference proteome</keyword>
<reference evidence="1 2" key="1">
    <citation type="submission" date="2018-11" db="EMBL/GenBank/DDBJ databases">
        <authorList>
            <person name="Li F."/>
        </authorList>
    </citation>
    <scope>NUCLEOTIDE SEQUENCE [LARGE SCALE GENOMIC DNA]</scope>
    <source>
        <strain evidence="1 2">YS17T</strain>
    </source>
</reference>
<protein>
    <submittedName>
        <fullName evidence="1">SRPBCC domain-containing protein</fullName>
    </submittedName>
</protein>
<dbReference type="InterPro" id="IPR023393">
    <property type="entry name" value="START-like_dom_sf"/>
</dbReference>
<organism evidence="1 2">
    <name type="scientific">Aeromicrobium camelliae</name>
    <dbReference type="NCBI Taxonomy" id="1538144"/>
    <lineage>
        <taxon>Bacteria</taxon>
        <taxon>Bacillati</taxon>
        <taxon>Actinomycetota</taxon>
        <taxon>Actinomycetes</taxon>
        <taxon>Propionibacteriales</taxon>
        <taxon>Nocardioidaceae</taxon>
        <taxon>Aeromicrobium</taxon>
    </lineage>
</organism>
<dbReference type="AlphaFoldDB" id="A0A3N6ZDV6"/>
<dbReference type="Proteomes" id="UP000275225">
    <property type="component" value="Unassembled WGS sequence"/>
</dbReference>
<dbReference type="CDD" id="cd07814">
    <property type="entry name" value="SRPBCC_CalC_Aha1-like"/>
    <property type="match status" value="1"/>
</dbReference>
<sequence length="158" mass="18261">MRRPRIAPLEVERHVAAPPERVWALLIQQDRMREWSRETAWQWFLPRRIRRGTWSLNLNRSGWFVWPTLSRYARVVPRRRLCFYVFGPAAWWTYDLEPAGDGTAVRLRRDLSGERSSWLSIVVAAIGLGGAPAHDRRLKADMAATLDALAKAAETPQT</sequence>
<dbReference type="EMBL" id="RQJX01000007">
    <property type="protein sequence ID" value="RQN08361.1"/>
    <property type="molecule type" value="Genomic_DNA"/>
</dbReference>
<evidence type="ECO:0000313" key="2">
    <source>
        <dbReference type="Proteomes" id="UP000275225"/>
    </source>
</evidence>
<dbReference type="Gene3D" id="3.30.530.20">
    <property type="match status" value="1"/>
</dbReference>